<dbReference type="AlphaFoldDB" id="A0AAE3N9C2"/>
<gene>
    <name evidence="5" type="ORF">PGB34_04675</name>
</gene>
<dbReference type="InterPro" id="IPR050204">
    <property type="entry name" value="AraC_XylS_family_regulators"/>
</dbReference>
<evidence type="ECO:0000256" key="1">
    <source>
        <dbReference type="ARBA" id="ARBA00023015"/>
    </source>
</evidence>
<dbReference type="EMBL" id="JAQIPB010000002">
    <property type="protein sequence ID" value="MDA7415649.1"/>
    <property type="molecule type" value="Genomic_DNA"/>
</dbReference>
<dbReference type="GO" id="GO:0003700">
    <property type="term" value="F:DNA-binding transcription factor activity"/>
    <property type="evidence" value="ECO:0007669"/>
    <property type="project" value="InterPro"/>
</dbReference>
<name>A0AAE3N9C2_9BURK</name>
<keyword evidence="3" id="KW-0804">Transcription</keyword>
<dbReference type="PANTHER" id="PTHR46796">
    <property type="entry name" value="HTH-TYPE TRANSCRIPTIONAL ACTIVATOR RHAS-RELATED"/>
    <property type="match status" value="1"/>
</dbReference>
<dbReference type="Pfam" id="PF12833">
    <property type="entry name" value="HTH_18"/>
    <property type="match status" value="1"/>
</dbReference>
<dbReference type="RefSeq" id="WP_271426928.1">
    <property type="nucleotide sequence ID" value="NZ_JAQIPB010000002.1"/>
</dbReference>
<dbReference type="SMART" id="SM00342">
    <property type="entry name" value="HTH_ARAC"/>
    <property type="match status" value="1"/>
</dbReference>
<feature type="domain" description="HTH araC/xylS-type" evidence="4">
    <location>
        <begin position="210"/>
        <end position="308"/>
    </location>
</feature>
<proteinExistence type="predicted"/>
<dbReference type="Proteomes" id="UP001212602">
    <property type="component" value="Unassembled WGS sequence"/>
</dbReference>
<sequence>MDALSEVLSICRAERAVTARFTLREPWALRSDGVPGALIRLSRGAPYWIQVAGLQPVRVEAGDLVMLPTGAAHTLSAAPGLPATPFSQLIARHADGPKDENPLVFTHGGRGDVTEVFSVLLWFSAYCRHSVFRLLPPLIHMREAQLPMAGCLATTMQSLILETLQRRPGWRLSAARMGELLLVNILREQLGRPASVSAGWLRGLGDPAIARAIQCIHEAPAQGWTVEQLARQAGMSRSRFAERFKELVGDSPIGYLTEHRMALAAEQLEAGQLPTSRIAEQAGYESPRVFARAFQRWAGMTPHAFVQHERGRREALVQWDRRQDEPARG</sequence>
<evidence type="ECO:0000313" key="6">
    <source>
        <dbReference type="Proteomes" id="UP001212602"/>
    </source>
</evidence>
<dbReference type="PANTHER" id="PTHR46796:SF7">
    <property type="entry name" value="ARAC FAMILY TRANSCRIPTIONAL REGULATOR"/>
    <property type="match status" value="1"/>
</dbReference>
<dbReference type="PROSITE" id="PS01124">
    <property type="entry name" value="HTH_ARAC_FAMILY_2"/>
    <property type="match status" value="1"/>
</dbReference>
<protein>
    <submittedName>
        <fullName evidence="5">AraC family transcriptional regulator</fullName>
    </submittedName>
</protein>
<organism evidence="5 6">
    <name type="scientific">Xenophilus arseniciresistens</name>
    <dbReference type="NCBI Taxonomy" id="1283306"/>
    <lineage>
        <taxon>Bacteria</taxon>
        <taxon>Pseudomonadati</taxon>
        <taxon>Pseudomonadota</taxon>
        <taxon>Betaproteobacteria</taxon>
        <taxon>Burkholderiales</taxon>
        <taxon>Comamonadaceae</taxon>
        <taxon>Xenophilus</taxon>
    </lineage>
</organism>
<evidence type="ECO:0000256" key="3">
    <source>
        <dbReference type="ARBA" id="ARBA00023163"/>
    </source>
</evidence>
<dbReference type="InterPro" id="IPR032783">
    <property type="entry name" value="AraC_lig"/>
</dbReference>
<dbReference type="SUPFAM" id="SSF46689">
    <property type="entry name" value="Homeodomain-like"/>
    <property type="match status" value="2"/>
</dbReference>
<accession>A0AAE3N9C2</accession>
<keyword evidence="2" id="KW-0238">DNA-binding</keyword>
<dbReference type="Gene3D" id="1.10.10.60">
    <property type="entry name" value="Homeodomain-like"/>
    <property type="match status" value="1"/>
</dbReference>
<dbReference type="InterPro" id="IPR009057">
    <property type="entry name" value="Homeodomain-like_sf"/>
</dbReference>
<evidence type="ECO:0000313" key="5">
    <source>
        <dbReference type="EMBL" id="MDA7415649.1"/>
    </source>
</evidence>
<dbReference type="InterPro" id="IPR018060">
    <property type="entry name" value="HTH_AraC"/>
</dbReference>
<dbReference type="Pfam" id="PF12852">
    <property type="entry name" value="Cupin_6"/>
    <property type="match status" value="1"/>
</dbReference>
<comment type="caution">
    <text evidence="5">The sequence shown here is derived from an EMBL/GenBank/DDBJ whole genome shotgun (WGS) entry which is preliminary data.</text>
</comment>
<keyword evidence="1" id="KW-0805">Transcription regulation</keyword>
<keyword evidence="6" id="KW-1185">Reference proteome</keyword>
<reference evidence="5" key="1">
    <citation type="submission" date="2023-01" db="EMBL/GenBank/DDBJ databases">
        <title>Xenophilus mangrovi sp. nov., isolated from soil of Mangrove nature reserve.</title>
        <authorList>
            <person name="Xu S."/>
            <person name="Liu Z."/>
            <person name="Xu Y."/>
        </authorList>
    </citation>
    <scope>NUCLEOTIDE SEQUENCE</scope>
    <source>
        <strain evidence="5">YW8</strain>
    </source>
</reference>
<evidence type="ECO:0000256" key="2">
    <source>
        <dbReference type="ARBA" id="ARBA00023125"/>
    </source>
</evidence>
<dbReference type="GO" id="GO:0043565">
    <property type="term" value="F:sequence-specific DNA binding"/>
    <property type="evidence" value="ECO:0007669"/>
    <property type="project" value="InterPro"/>
</dbReference>
<evidence type="ECO:0000259" key="4">
    <source>
        <dbReference type="PROSITE" id="PS01124"/>
    </source>
</evidence>